<keyword evidence="2" id="KW-1185">Reference proteome</keyword>
<accession>A0A914YIH1</accession>
<name>A0A914YIH1_9BILA</name>
<sequence>MVMKDENGNNNQLTTVIPAIDFNEASFTFEEYLIHNLEYELKNSKNSTSTFDNITQLLLTYINDPQQVAIFTDDYSYLENLNSLALPKDNRTINYILYLTSENQTIKERIERKFYQDEKIDKFKSFFYIMTPPKNGDDFGEHVCTRVTKAIPVGLLWWHWTLIGIGIFVLVIILVIFYNKCIRQKDPYATVMGNFPP</sequence>
<keyword evidence="1" id="KW-0472">Membrane</keyword>
<evidence type="ECO:0000313" key="3">
    <source>
        <dbReference type="WBParaSite" id="PSU_v2.g19108.t1"/>
    </source>
</evidence>
<protein>
    <submittedName>
        <fullName evidence="3">Uncharacterized protein</fullName>
    </submittedName>
</protein>
<dbReference type="AlphaFoldDB" id="A0A914YIH1"/>
<feature type="transmembrane region" description="Helical" evidence="1">
    <location>
        <begin position="157"/>
        <end position="178"/>
    </location>
</feature>
<evidence type="ECO:0000256" key="1">
    <source>
        <dbReference type="SAM" id="Phobius"/>
    </source>
</evidence>
<keyword evidence="1" id="KW-1133">Transmembrane helix</keyword>
<organism evidence="2 3">
    <name type="scientific">Panagrolaimus superbus</name>
    <dbReference type="NCBI Taxonomy" id="310955"/>
    <lineage>
        <taxon>Eukaryota</taxon>
        <taxon>Metazoa</taxon>
        <taxon>Ecdysozoa</taxon>
        <taxon>Nematoda</taxon>
        <taxon>Chromadorea</taxon>
        <taxon>Rhabditida</taxon>
        <taxon>Tylenchina</taxon>
        <taxon>Panagrolaimomorpha</taxon>
        <taxon>Panagrolaimoidea</taxon>
        <taxon>Panagrolaimidae</taxon>
        <taxon>Panagrolaimus</taxon>
    </lineage>
</organism>
<evidence type="ECO:0000313" key="2">
    <source>
        <dbReference type="Proteomes" id="UP000887577"/>
    </source>
</evidence>
<keyword evidence="1" id="KW-0812">Transmembrane</keyword>
<dbReference type="WBParaSite" id="PSU_v2.g19108.t1">
    <property type="protein sequence ID" value="PSU_v2.g19108.t1"/>
    <property type="gene ID" value="PSU_v2.g19108"/>
</dbReference>
<dbReference type="Proteomes" id="UP000887577">
    <property type="component" value="Unplaced"/>
</dbReference>
<proteinExistence type="predicted"/>
<reference evidence="3" key="1">
    <citation type="submission" date="2022-11" db="UniProtKB">
        <authorList>
            <consortium name="WormBaseParasite"/>
        </authorList>
    </citation>
    <scope>IDENTIFICATION</scope>
</reference>